<dbReference type="PANTHER" id="PTHR11475:SF144">
    <property type="entry name" value="NAD(P)H OXIDASE (H2O2-FORMING)"/>
    <property type="match status" value="1"/>
</dbReference>
<keyword evidence="2" id="KW-0408">Iron</keyword>
<dbReference type="InterPro" id="IPR037120">
    <property type="entry name" value="Haem_peroxidase_sf_animal"/>
</dbReference>
<proteinExistence type="predicted"/>
<evidence type="ECO:0000256" key="1">
    <source>
        <dbReference type="ARBA" id="ARBA00022559"/>
    </source>
</evidence>
<accession>A0AAD7ZE70</accession>
<dbReference type="Gene3D" id="1.10.640.10">
    <property type="entry name" value="Haem peroxidase domain superfamily, animal type"/>
    <property type="match status" value="1"/>
</dbReference>
<keyword evidence="1" id="KW-0575">Peroxidase</keyword>
<dbReference type="GO" id="GO:0006979">
    <property type="term" value="P:response to oxidative stress"/>
    <property type="evidence" value="ECO:0007669"/>
    <property type="project" value="InterPro"/>
</dbReference>
<dbReference type="Proteomes" id="UP001233999">
    <property type="component" value="Unassembled WGS sequence"/>
</dbReference>
<name>A0AAD7ZE70_DIPPU</name>
<dbReference type="GO" id="GO:0046872">
    <property type="term" value="F:metal ion binding"/>
    <property type="evidence" value="ECO:0007669"/>
    <property type="project" value="UniProtKB-KW"/>
</dbReference>
<dbReference type="SUPFAM" id="SSF48113">
    <property type="entry name" value="Heme-dependent peroxidases"/>
    <property type="match status" value="1"/>
</dbReference>
<dbReference type="InterPro" id="IPR010255">
    <property type="entry name" value="Haem_peroxidase_sf"/>
</dbReference>
<dbReference type="GO" id="GO:0020037">
    <property type="term" value="F:heme binding"/>
    <property type="evidence" value="ECO:0007669"/>
    <property type="project" value="InterPro"/>
</dbReference>
<protein>
    <recommendedName>
        <fullName evidence="5">Peroxidase</fullName>
    </recommendedName>
</protein>
<dbReference type="EMBL" id="JASPKZ010008864">
    <property type="protein sequence ID" value="KAJ9578715.1"/>
    <property type="molecule type" value="Genomic_DNA"/>
</dbReference>
<reference evidence="3" key="2">
    <citation type="submission" date="2023-05" db="EMBL/GenBank/DDBJ databases">
        <authorList>
            <person name="Fouks B."/>
        </authorList>
    </citation>
    <scope>NUCLEOTIDE SEQUENCE</scope>
    <source>
        <strain evidence="3">Stay&amp;Tobe</strain>
        <tissue evidence="3">Testes</tissue>
    </source>
</reference>
<gene>
    <name evidence="3" type="ORF">L9F63_005077</name>
</gene>
<dbReference type="Pfam" id="PF03098">
    <property type="entry name" value="An_peroxidase"/>
    <property type="match status" value="1"/>
</dbReference>
<comment type="caution">
    <text evidence="3">The sequence shown here is derived from an EMBL/GenBank/DDBJ whole genome shotgun (WGS) entry which is preliminary data.</text>
</comment>
<keyword evidence="2" id="KW-0349">Heme</keyword>
<feature type="non-terminal residue" evidence="3">
    <location>
        <position position="1"/>
    </location>
</feature>
<dbReference type="AlphaFoldDB" id="A0AAD7ZE70"/>
<organism evidence="3 4">
    <name type="scientific">Diploptera punctata</name>
    <name type="common">Pacific beetle cockroach</name>
    <dbReference type="NCBI Taxonomy" id="6984"/>
    <lineage>
        <taxon>Eukaryota</taxon>
        <taxon>Metazoa</taxon>
        <taxon>Ecdysozoa</taxon>
        <taxon>Arthropoda</taxon>
        <taxon>Hexapoda</taxon>
        <taxon>Insecta</taxon>
        <taxon>Pterygota</taxon>
        <taxon>Neoptera</taxon>
        <taxon>Polyneoptera</taxon>
        <taxon>Dictyoptera</taxon>
        <taxon>Blattodea</taxon>
        <taxon>Blaberoidea</taxon>
        <taxon>Blaberidae</taxon>
        <taxon>Diplopterinae</taxon>
        <taxon>Diploptera</taxon>
    </lineage>
</organism>
<dbReference type="PROSITE" id="PS50292">
    <property type="entry name" value="PEROXIDASE_3"/>
    <property type="match status" value="1"/>
</dbReference>
<keyword evidence="4" id="KW-1185">Reference proteome</keyword>
<evidence type="ECO:0000313" key="3">
    <source>
        <dbReference type="EMBL" id="KAJ9578715.1"/>
    </source>
</evidence>
<keyword evidence="2" id="KW-0479">Metal-binding</keyword>
<dbReference type="PRINTS" id="PR00457">
    <property type="entry name" value="ANPEROXIDASE"/>
</dbReference>
<evidence type="ECO:0008006" key="5">
    <source>
        <dbReference type="Google" id="ProtNLM"/>
    </source>
</evidence>
<dbReference type="PANTHER" id="PTHR11475">
    <property type="entry name" value="OXIDASE/PEROXIDASE"/>
    <property type="match status" value="1"/>
</dbReference>
<dbReference type="InterPro" id="IPR019791">
    <property type="entry name" value="Haem_peroxidase_animal"/>
</dbReference>
<reference evidence="3" key="1">
    <citation type="journal article" date="2023" name="IScience">
        <title>Live-bearing cockroach genome reveals convergent evolutionary mechanisms linked to viviparity in insects and beyond.</title>
        <authorList>
            <person name="Fouks B."/>
            <person name="Harrison M.C."/>
            <person name="Mikhailova A.A."/>
            <person name="Marchal E."/>
            <person name="English S."/>
            <person name="Carruthers M."/>
            <person name="Jennings E.C."/>
            <person name="Chiamaka E.L."/>
            <person name="Frigard R.A."/>
            <person name="Pippel M."/>
            <person name="Attardo G.M."/>
            <person name="Benoit J.B."/>
            <person name="Bornberg-Bauer E."/>
            <person name="Tobe S.S."/>
        </authorList>
    </citation>
    <scope>NUCLEOTIDE SEQUENCE</scope>
    <source>
        <strain evidence="3">Stay&amp;Tobe</strain>
    </source>
</reference>
<evidence type="ECO:0000256" key="2">
    <source>
        <dbReference type="PIRSR" id="PIRSR619791-2"/>
    </source>
</evidence>
<dbReference type="GO" id="GO:0004601">
    <property type="term" value="F:peroxidase activity"/>
    <property type="evidence" value="ECO:0007669"/>
    <property type="project" value="UniProtKB-KW"/>
</dbReference>
<feature type="binding site" description="axial binding residue" evidence="2">
    <location>
        <position position="397"/>
    </location>
    <ligand>
        <name>heme b</name>
        <dbReference type="ChEBI" id="CHEBI:60344"/>
    </ligand>
    <ligandPart>
        <name>Fe</name>
        <dbReference type="ChEBI" id="CHEBI:18248"/>
    </ligandPart>
</feature>
<sequence length="717" mass="82092">MLVLIADEMFAQNSSIPILTTAAPSPPTQDKKDLCKPTSMKWAASNEEEDKEKLISWLIDGCCTINENMKNCPKTADREVEYEGYDGFYNNLAHPELGAVDTPLLRRTPAAYEDGVYEPSGGKRPNPLELSETLLKQEKIGTRSQTGKTALLVFFGQQVVEEILDAQRPACPPEYFNIKIPKNHTYSKNKPHHSELPILRTRYDMRTGFSPNNPRQQLNEITPWLDGGLIYGTSKAWSDHLRMYKNGTVDKDGLLATSHNGLFPEYNTVRLPMANPPPPFHHGTYIANHQTARVDRFFKLGNPRGNENPFLLTFGVLWFRWHNHLARYLRKSHPDWSGEKVFNEARKWVIATQQHIVVDEWLPAWLGKELKDYEASSLIIDPQIDQFFQAAAFRFGHTLVPPGVYVRNYGRDGCELIKNAEKSEQAEGEMKDLLKNGTIRTCNKLQKPHNEFIQAKIGKTEFVDIDRILMGMAFQLCEKEDNKIVEDLRGNVFGPLEFSRRDLMAINIQRGRDHGLPDYNTARRAFNLKEEGFGDFGKEFEEDLTNLYKNPNNIDIWVGGILQTKKGPGELFSKIIEDQFTRIRNGDRFWYQNMNNKYLKKEEVERIKKITVYDIIVSVTKMHYDDIQEKPFLAPTNNNNPALNKNCTKLLIESECEHQNNATKFSCFHLTIMNENNVEQCTDPGTYDYFSNSDISFILTFTSVGLATLFCSCPSSA</sequence>
<keyword evidence="1" id="KW-0560">Oxidoreductase</keyword>
<evidence type="ECO:0000313" key="4">
    <source>
        <dbReference type="Proteomes" id="UP001233999"/>
    </source>
</evidence>